<reference evidence="5" key="2">
    <citation type="submission" date="2023-05" db="EMBL/GenBank/DDBJ databases">
        <authorList>
            <person name="Schelkunov M.I."/>
        </authorList>
    </citation>
    <scope>NUCLEOTIDE SEQUENCE</scope>
    <source>
        <strain evidence="5">Hsosn_3</strain>
        <tissue evidence="5">Leaf</tissue>
    </source>
</reference>
<feature type="region of interest" description="Disordered" evidence="4">
    <location>
        <begin position="291"/>
        <end position="311"/>
    </location>
</feature>
<dbReference type="PANTHER" id="PTHR32054:SF70">
    <property type="entry name" value="OS07G0620100 PROTEIN"/>
    <property type="match status" value="1"/>
</dbReference>
<dbReference type="GO" id="GO:0005829">
    <property type="term" value="C:cytosol"/>
    <property type="evidence" value="ECO:0007669"/>
    <property type="project" value="TreeGrafter"/>
</dbReference>
<dbReference type="Proteomes" id="UP001237642">
    <property type="component" value="Unassembled WGS sequence"/>
</dbReference>
<accession>A0AAD8ICP3</accession>
<evidence type="ECO:0000256" key="3">
    <source>
        <dbReference type="SAM" id="Coils"/>
    </source>
</evidence>
<keyword evidence="2 3" id="KW-0175">Coiled coil</keyword>
<keyword evidence="6" id="KW-1185">Reference proteome</keyword>
<evidence type="ECO:0000313" key="5">
    <source>
        <dbReference type="EMBL" id="KAK1383334.1"/>
    </source>
</evidence>
<feature type="coiled-coil region" evidence="3">
    <location>
        <begin position="99"/>
        <end position="137"/>
    </location>
</feature>
<dbReference type="PANTHER" id="PTHR32054">
    <property type="entry name" value="HEAVY CHAIN, PUTATIVE, EXPRESSED-RELATED-RELATED"/>
    <property type="match status" value="1"/>
</dbReference>
<evidence type="ECO:0000256" key="1">
    <source>
        <dbReference type="ARBA" id="ARBA00005485"/>
    </source>
</evidence>
<reference evidence="5" key="1">
    <citation type="submission" date="2023-02" db="EMBL/GenBank/DDBJ databases">
        <title>Genome of toxic invasive species Heracleum sosnowskyi carries increased number of genes despite the absence of recent whole-genome duplications.</title>
        <authorList>
            <person name="Schelkunov M."/>
            <person name="Shtratnikova V."/>
            <person name="Makarenko M."/>
            <person name="Klepikova A."/>
            <person name="Omelchenko D."/>
            <person name="Novikova G."/>
            <person name="Obukhova E."/>
            <person name="Bogdanov V."/>
            <person name="Penin A."/>
            <person name="Logacheva M."/>
        </authorList>
    </citation>
    <scope>NUCLEOTIDE SEQUENCE</scope>
    <source>
        <strain evidence="5">Hsosn_3</strain>
        <tissue evidence="5">Leaf</tissue>
    </source>
</reference>
<evidence type="ECO:0000256" key="4">
    <source>
        <dbReference type="SAM" id="MobiDB-lite"/>
    </source>
</evidence>
<gene>
    <name evidence="5" type="ORF">POM88_021069</name>
</gene>
<evidence type="ECO:0000256" key="2">
    <source>
        <dbReference type="ARBA" id="ARBA00023054"/>
    </source>
</evidence>
<dbReference type="GO" id="GO:0009903">
    <property type="term" value="P:chloroplast avoidance movement"/>
    <property type="evidence" value="ECO:0007669"/>
    <property type="project" value="TreeGrafter"/>
</dbReference>
<comment type="caution">
    <text evidence="5">The sequence shown here is derived from an EMBL/GenBank/DDBJ whole genome shotgun (WGS) entry which is preliminary data.</text>
</comment>
<dbReference type="GO" id="GO:0009904">
    <property type="term" value="P:chloroplast accumulation movement"/>
    <property type="evidence" value="ECO:0007669"/>
    <property type="project" value="TreeGrafter"/>
</dbReference>
<proteinExistence type="inferred from homology"/>
<dbReference type="AlphaFoldDB" id="A0AAD8ICP3"/>
<dbReference type="EMBL" id="JAUIZM010000005">
    <property type="protein sequence ID" value="KAK1383334.1"/>
    <property type="molecule type" value="Genomic_DNA"/>
</dbReference>
<protein>
    <submittedName>
        <fullName evidence="5">Spindle pole body component like</fullName>
    </submittedName>
</protein>
<evidence type="ECO:0000313" key="6">
    <source>
        <dbReference type="Proteomes" id="UP001237642"/>
    </source>
</evidence>
<sequence>MGHFNKSMDDYQYKARESLDPCTNVLEIKMAELLTTKNELKQAKDDATQSWLDSRPLIDKLEKLHTDLSDGKNKATKGTNDILELKSQLQNTIITVRAKKEEEVKLTELINQISQSLDQQREELEKIKSETDEEHRERFRLKQVLLLKKQTLQALELTLKATQIESEAFGASSANAIQHISRSHADNSTINLTQTEYDALRKEAHEQTSIADWRVSVAMEERTLAHKSRKLTEKRFHAQKTEIKLTKTNDDTTVNDNIAREADDSRVKVGGHVKSRPNNFPLARAKLMAKNQKNSKQFDKSKGTNKRTVQRKKPSLFTRIRDFLAKSLEASRDVSPPEWARRVGHLHVQAAG</sequence>
<name>A0AAD8ICP3_9APIA</name>
<comment type="similarity">
    <text evidence="1">Belongs to the WEB family.</text>
</comment>
<organism evidence="5 6">
    <name type="scientific">Heracleum sosnowskyi</name>
    <dbReference type="NCBI Taxonomy" id="360622"/>
    <lineage>
        <taxon>Eukaryota</taxon>
        <taxon>Viridiplantae</taxon>
        <taxon>Streptophyta</taxon>
        <taxon>Embryophyta</taxon>
        <taxon>Tracheophyta</taxon>
        <taxon>Spermatophyta</taxon>
        <taxon>Magnoliopsida</taxon>
        <taxon>eudicotyledons</taxon>
        <taxon>Gunneridae</taxon>
        <taxon>Pentapetalae</taxon>
        <taxon>asterids</taxon>
        <taxon>campanulids</taxon>
        <taxon>Apiales</taxon>
        <taxon>Apiaceae</taxon>
        <taxon>Apioideae</taxon>
        <taxon>apioid superclade</taxon>
        <taxon>Tordylieae</taxon>
        <taxon>Tordyliinae</taxon>
        <taxon>Heracleum</taxon>
    </lineage>
</organism>